<dbReference type="HOGENOM" id="CLU_039977_3_0_1"/>
<dbReference type="GO" id="GO:0006000">
    <property type="term" value="P:fructose metabolic process"/>
    <property type="evidence" value="ECO:0000318"/>
    <property type="project" value="GO_Central"/>
</dbReference>
<gene>
    <name evidence="9" type="ORF">GSPATT00020120001</name>
</gene>
<dbReference type="Pfam" id="PF00316">
    <property type="entry name" value="FBPase"/>
    <property type="match status" value="1"/>
</dbReference>
<dbReference type="PIRSF" id="PIRSF000904">
    <property type="entry name" value="FBPtase_SBPase"/>
    <property type="match status" value="1"/>
</dbReference>
<dbReference type="KEGG" id="ptm:GSPATT00020120001"/>
<dbReference type="Gene3D" id="3.30.540.10">
    <property type="entry name" value="Fructose-1,6-Bisphosphatase, subunit A, domain 1"/>
    <property type="match status" value="1"/>
</dbReference>
<dbReference type="FunFam" id="3.30.540.10:FF:000049">
    <property type="entry name" value="Uncharacterized protein"/>
    <property type="match status" value="1"/>
</dbReference>
<proteinExistence type="inferred from homology"/>
<dbReference type="InterPro" id="IPR023079">
    <property type="entry name" value="SBPase"/>
</dbReference>
<evidence type="ECO:0000256" key="5">
    <source>
        <dbReference type="ARBA" id="ARBA00023277"/>
    </source>
</evidence>
<accession>A0DTS1</accession>
<dbReference type="GO" id="GO:0006002">
    <property type="term" value="P:fructose 6-phosphate metabolic process"/>
    <property type="evidence" value="ECO:0000318"/>
    <property type="project" value="GO_Central"/>
</dbReference>
<keyword evidence="5" id="KW-0119">Carbohydrate metabolism</keyword>
<dbReference type="Proteomes" id="UP000000600">
    <property type="component" value="Unassembled WGS sequence"/>
</dbReference>
<evidence type="ECO:0000259" key="7">
    <source>
        <dbReference type="Pfam" id="PF00316"/>
    </source>
</evidence>
<evidence type="ECO:0000313" key="9">
    <source>
        <dbReference type="EMBL" id="CAK86438.1"/>
    </source>
</evidence>
<dbReference type="InterPro" id="IPR033391">
    <property type="entry name" value="FBPase_N"/>
</dbReference>
<protein>
    <recommendedName>
        <fullName evidence="11">Fructose-bisphosphatase</fullName>
    </recommendedName>
</protein>
<dbReference type="EMBL" id="CT868574">
    <property type="protein sequence ID" value="CAK86438.1"/>
    <property type="molecule type" value="Genomic_DNA"/>
</dbReference>
<evidence type="ECO:0000256" key="1">
    <source>
        <dbReference type="ARBA" id="ARBA00010941"/>
    </source>
</evidence>
<sequence>MIILSSKNSIEIMMINQIKNASLQYKFKRQYACQQALIKEIYQFMIQFINIQQMHSLHVKLSDEPELSAVCSALLLAFIENSRVLRYCSGGGDYTNTQNDFGDHQLEMDVQCELNVNTELKKTGFVSHTASEETPEMKLLSEGGKYIVTFDPLDGSSIIGTNFAVGTIVAIWKSDEKLLIGKKGRDMVSACCCLYGSRTNVVFWNEKEQKVQEYTLFDGDKQGHWELTKDNIKIKPKGKLFSPGNTRCIADHIPYREVVDYWIHNGYTLRYSGGMAPDICQIFLKEVGVFSCFGDAKYPSKLRYLYECAPLSFLTEKADGKSFNGKHSVLDTEITGYQQKSEIIVGSADEIEFFKSIWIKHGLLKE</sequence>
<evidence type="ECO:0008006" key="11">
    <source>
        <dbReference type="Google" id="ProtNLM"/>
    </source>
</evidence>
<dbReference type="FunFam" id="3.40.190.80:FF:000044">
    <property type="entry name" value="Uncharacterized protein"/>
    <property type="match status" value="1"/>
</dbReference>
<dbReference type="PANTHER" id="PTHR11556">
    <property type="entry name" value="FRUCTOSE-1,6-BISPHOSPHATASE-RELATED"/>
    <property type="match status" value="1"/>
</dbReference>
<dbReference type="eggNOG" id="KOG1458">
    <property type="taxonomic scope" value="Eukaryota"/>
</dbReference>
<dbReference type="PRINTS" id="PR01958">
    <property type="entry name" value="S17BPHPHTASE"/>
</dbReference>
<dbReference type="GO" id="GO:0030388">
    <property type="term" value="P:fructose 1,6-bisphosphate metabolic process"/>
    <property type="evidence" value="ECO:0000318"/>
    <property type="project" value="GO_Central"/>
</dbReference>
<dbReference type="InterPro" id="IPR044015">
    <property type="entry name" value="FBPase_C_dom"/>
</dbReference>
<evidence type="ECO:0000256" key="4">
    <source>
        <dbReference type="ARBA" id="ARBA00022842"/>
    </source>
</evidence>
<keyword evidence="10" id="KW-1185">Reference proteome</keyword>
<dbReference type="GO" id="GO:0005737">
    <property type="term" value="C:cytoplasm"/>
    <property type="evidence" value="ECO:0000318"/>
    <property type="project" value="GO_Central"/>
</dbReference>
<evidence type="ECO:0000313" key="10">
    <source>
        <dbReference type="Proteomes" id="UP000000600"/>
    </source>
</evidence>
<dbReference type="InParanoid" id="A0DTS1"/>
<dbReference type="Pfam" id="PF18913">
    <property type="entry name" value="FBPase_C"/>
    <property type="match status" value="1"/>
</dbReference>
<dbReference type="AlphaFoldDB" id="A0DTS1"/>
<evidence type="ECO:0000256" key="2">
    <source>
        <dbReference type="ARBA" id="ARBA00022723"/>
    </source>
</evidence>
<keyword evidence="2" id="KW-0479">Metal-binding</keyword>
<comment type="similarity">
    <text evidence="1">Belongs to the FBPase class 1 family.</text>
</comment>
<evidence type="ECO:0000256" key="3">
    <source>
        <dbReference type="ARBA" id="ARBA00022801"/>
    </source>
</evidence>
<dbReference type="Gene3D" id="3.40.190.80">
    <property type="match status" value="1"/>
</dbReference>
<organism evidence="9 10">
    <name type="scientific">Paramecium tetraurelia</name>
    <dbReference type="NCBI Taxonomy" id="5888"/>
    <lineage>
        <taxon>Eukaryota</taxon>
        <taxon>Sar</taxon>
        <taxon>Alveolata</taxon>
        <taxon>Ciliophora</taxon>
        <taxon>Intramacronucleata</taxon>
        <taxon>Oligohymenophorea</taxon>
        <taxon>Peniculida</taxon>
        <taxon>Parameciidae</taxon>
        <taxon>Paramecium</taxon>
    </lineage>
</organism>
<dbReference type="SUPFAM" id="SSF56655">
    <property type="entry name" value="Carbohydrate phosphatase"/>
    <property type="match status" value="1"/>
</dbReference>
<dbReference type="InterPro" id="IPR000146">
    <property type="entry name" value="FBPase_class-1"/>
</dbReference>
<dbReference type="OrthoDB" id="10256725at2759"/>
<dbReference type="GeneID" id="5039620"/>
<feature type="domain" description="Fructose-1-6-bisphosphatase class 1 C-terminal" evidence="8">
    <location>
        <begin position="234"/>
        <end position="355"/>
    </location>
</feature>
<evidence type="ECO:0000259" key="8">
    <source>
        <dbReference type="Pfam" id="PF18913"/>
    </source>
</evidence>
<dbReference type="STRING" id="5888.A0DTS1"/>
<dbReference type="RefSeq" id="XP_001453835.1">
    <property type="nucleotide sequence ID" value="XM_001453798.2"/>
</dbReference>
<dbReference type="GO" id="GO:0046872">
    <property type="term" value="F:metal ion binding"/>
    <property type="evidence" value="ECO:0007669"/>
    <property type="project" value="UniProtKB-KW"/>
</dbReference>
<feature type="domain" description="Fructose-1-6-bisphosphatase class I N-terminal" evidence="7">
    <location>
        <begin position="95"/>
        <end position="229"/>
    </location>
</feature>
<name>A0DTS1_PARTE</name>
<evidence type="ECO:0000256" key="6">
    <source>
        <dbReference type="ARBA" id="ARBA00024331"/>
    </source>
</evidence>
<dbReference type="OMA" id="PKCAIGD"/>
<keyword evidence="3" id="KW-0378">Hydrolase</keyword>
<dbReference type="GO" id="GO:0042132">
    <property type="term" value="F:fructose 1,6-bisphosphate 1-phosphatase activity"/>
    <property type="evidence" value="ECO:0000318"/>
    <property type="project" value="GO_Central"/>
</dbReference>
<comment type="pathway">
    <text evidence="6">Carbohydrate biosynthesis.</text>
</comment>
<dbReference type="PANTHER" id="PTHR11556:SF35">
    <property type="entry name" value="SEDOHEPTULOSE-1,7-BISPHOSPHATASE, CHLOROPLASTIC"/>
    <property type="match status" value="1"/>
</dbReference>
<dbReference type="GO" id="GO:0006094">
    <property type="term" value="P:gluconeogenesis"/>
    <property type="evidence" value="ECO:0000318"/>
    <property type="project" value="GO_Central"/>
</dbReference>
<reference evidence="9 10" key="1">
    <citation type="journal article" date="2006" name="Nature">
        <title>Global trends of whole-genome duplications revealed by the ciliate Paramecium tetraurelia.</title>
        <authorList>
            <consortium name="Genoscope"/>
            <person name="Aury J.-M."/>
            <person name="Jaillon O."/>
            <person name="Duret L."/>
            <person name="Noel B."/>
            <person name="Jubin C."/>
            <person name="Porcel B.M."/>
            <person name="Segurens B."/>
            <person name="Daubin V."/>
            <person name="Anthouard V."/>
            <person name="Aiach N."/>
            <person name="Arnaiz O."/>
            <person name="Billaut A."/>
            <person name="Beisson J."/>
            <person name="Blanc I."/>
            <person name="Bouhouche K."/>
            <person name="Camara F."/>
            <person name="Duharcourt S."/>
            <person name="Guigo R."/>
            <person name="Gogendeau D."/>
            <person name="Katinka M."/>
            <person name="Keller A.-M."/>
            <person name="Kissmehl R."/>
            <person name="Klotz C."/>
            <person name="Koll F."/>
            <person name="Le Moue A."/>
            <person name="Lepere C."/>
            <person name="Malinsky S."/>
            <person name="Nowacki M."/>
            <person name="Nowak J.K."/>
            <person name="Plattner H."/>
            <person name="Poulain J."/>
            <person name="Ruiz F."/>
            <person name="Serrano V."/>
            <person name="Zagulski M."/>
            <person name="Dessen P."/>
            <person name="Betermier M."/>
            <person name="Weissenbach J."/>
            <person name="Scarpelli C."/>
            <person name="Schachter V."/>
            <person name="Sperling L."/>
            <person name="Meyer E."/>
            <person name="Cohen J."/>
            <person name="Wincker P."/>
        </authorList>
    </citation>
    <scope>NUCLEOTIDE SEQUENCE [LARGE SCALE GENOMIC DNA]</scope>
    <source>
        <strain evidence="9 10">Stock d4-2</strain>
    </source>
</reference>
<keyword evidence="4" id="KW-0460">Magnesium</keyword>